<organism evidence="1 2">
    <name type="scientific">Caenorhabditis briggsae</name>
    <dbReference type="NCBI Taxonomy" id="6238"/>
    <lineage>
        <taxon>Eukaryota</taxon>
        <taxon>Metazoa</taxon>
        <taxon>Ecdysozoa</taxon>
        <taxon>Nematoda</taxon>
        <taxon>Chromadorea</taxon>
        <taxon>Rhabditida</taxon>
        <taxon>Rhabditina</taxon>
        <taxon>Rhabditomorpha</taxon>
        <taxon>Rhabditoidea</taxon>
        <taxon>Rhabditidae</taxon>
        <taxon>Peloderinae</taxon>
        <taxon>Caenorhabditis</taxon>
    </lineage>
</organism>
<proteinExistence type="predicted"/>
<protein>
    <submittedName>
        <fullName evidence="1">Protein CBG26582</fullName>
    </submittedName>
</protein>
<dbReference type="EMBL" id="HE601540">
    <property type="protein sequence ID" value="CAR99672.1"/>
    <property type="molecule type" value="Genomic_DNA"/>
</dbReference>
<dbReference type="Proteomes" id="UP000008549">
    <property type="component" value="Unassembled WGS sequence"/>
</dbReference>
<accession>B6IIE2</accession>
<dbReference type="KEGG" id="cbr:CBG_26582"/>
<name>B6IIE2_CAEBR</name>
<evidence type="ECO:0000313" key="1">
    <source>
        <dbReference type="EMBL" id="CAR99672.1"/>
    </source>
</evidence>
<sequence>MWTVALRNVTDQFNIASTGKFMESANYLEIQRQSVSTSTSTTTTSSSLLLLPFLLYLEGCVGVDQSW</sequence>
<evidence type="ECO:0000313" key="2">
    <source>
        <dbReference type="Proteomes" id="UP000008549"/>
    </source>
</evidence>
<dbReference type="RefSeq" id="XP_045099233.1">
    <property type="nucleotide sequence ID" value="XM_045237383.1"/>
</dbReference>
<reference evidence="1 2" key="1">
    <citation type="journal article" date="2003" name="PLoS Biol.">
        <title>The genome sequence of Caenorhabditis briggsae: a platform for comparative genomics.</title>
        <authorList>
            <person name="Stein L.D."/>
            <person name="Bao Z."/>
            <person name="Blasiar D."/>
            <person name="Blumenthal T."/>
            <person name="Brent M.R."/>
            <person name="Chen N."/>
            <person name="Chinwalla A."/>
            <person name="Clarke L."/>
            <person name="Clee C."/>
            <person name="Coghlan A."/>
            <person name="Coulson A."/>
            <person name="D'Eustachio P."/>
            <person name="Fitch D.H."/>
            <person name="Fulton L.A."/>
            <person name="Fulton R.E."/>
            <person name="Griffiths-Jones S."/>
            <person name="Harris T.W."/>
            <person name="Hillier L.W."/>
            <person name="Kamath R."/>
            <person name="Kuwabara P.E."/>
            <person name="Mardis E.R."/>
            <person name="Marra M.A."/>
            <person name="Miner T.L."/>
            <person name="Minx P."/>
            <person name="Mullikin J.C."/>
            <person name="Plumb R.W."/>
            <person name="Rogers J."/>
            <person name="Schein J.E."/>
            <person name="Sohrmann M."/>
            <person name="Spieth J."/>
            <person name="Stajich J.E."/>
            <person name="Wei C."/>
            <person name="Willey D."/>
            <person name="Wilson R.K."/>
            <person name="Durbin R."/>
            <person name="Waterston R.H."/>
        </authorList>
    </citation>
    <scope>NUCLEOTIDE SEQUENCE [LARGE SCALE GENOMIC DNA]</scope>
    <source>
        <strain evidence="1 2">AF16</strain>
    </source>
</reference>
<gene>
    <name evidence="1" type="ORF">CBG26582</name>
    <name evidence="1" type="ORF">CBG_26582</name>
</gene>
<dbReference type="AlphaFoldDB" id="B6IIE2"/>
<dbReference type="InParanoid" id="B6IIE2"/>
<dbReference type="GeneID" id="68918060"/>
<reference evidence="1 2" key="2">
    <citation type="journal article" date="2011" name="PLoS Genet.">
        <title>Caenorhabditis briggsae recombinant inbred line genotypes reveal inter-strain incompatibility and the evolution of recombination.</title>
        <authorList>
            <person name="Ross J.A."/>
            <person name="Koboldt D.C."/>
            <person name="Staisch J.E."/>
            <person name="Chamberlin H.M."/>
            <person name="Gupta B.P."/>
            <person name="Miller R.D."/>
            <person name="Baird S.E."/>
            <person name="Haag E.S."/>
        </authorList>
    </citation>
    <scope>NUCLEOTIDE SEQUENCE [LARGE SCALE GENOMIC DNA]</scope>
    <source>
        <strain evidence="1 2">AF16</strain>
    </source>
</reference>
<dbReference type="HOGENOM" id="CLU_2814708_0_0_1"/>
<keyword evidence="2" id="KW-1185">Reference proteome</keyword>
<dbReference type="CTD" id="68918060"/>